<proteinExistence type="predicted"/>
<dbReference type="GO" id="GO:0003723">
    <property type="term" value="F:RNA binding"/>
    <property type="evidence" value="ECO:0007669"/>
    <property type="project" value="UniProtKB-KW"/>
</dbReference>
<accession>A0A1T4Q3A3</accession>
<dbReference type="Pfam" id="PF13275">
    <property type="entry name" value="S4_2"/>
    <property type="match status" value="1"/>
</dbReference>
<keyword evidence="4" id="KW-1185">Reference proteome</keyword>
<reference evidence="3 4" key="1">
    <citation type="submission" date="2017-02" db="EMBL/GenBank/DDBJ databases">
        <authorList>
            <person name="Peterson S.W."/>
        </authorList>
    </citation>
    <scope>NUCLEOTIDE SEQUENCE [LARGE SCALE GENOMIC DNA]</scope>
    <source>
        <strain evidence="3 4">ATCC BAA-1030</strain>
    </source>
</reference>
<feature type="compositionally biased region" description="Basic residues" evidence="2">
    <location>
        <begin position="100"/>
        <end position="117"/>
    </location>
</feature>
<dbReference type="InterPro" id="IPR036986">
    <property type="entry name" value="S4_RNA-bd_sf"/>
</dbReference>
<name>A0A1T4Q3A3_9ENTE</name>
<gene>
    <name evidence="3" type="ORF">SAMN02745116_02048</name>
</gene>
<evidence type="ECO:0000313" key="3">
    <source>
        <dbReference type="EMBL" id="SJZ98219.1"/>
    </source>
</evidence>
<dbReference type="SUPFAM" id="SSF55174">
    <property type="entry name" value="Alpha-L RNA-binding motif"/>
    <property type="match status" value="1"/>
</dbReference>
<evidence type="ECO:0000313" key="4">
    <source>
        <dbReference type="Proteomes" id="UP000190328"/>
    </source>
</evidence>
<evidence type="ECO:0000256" key="1">
    <source>
        <dbReference type="PROSITE-ProRule" id="PRU00182"/>
    </source>
</evidence>
<dbReference type="Gene3D" id="3.10.290.10">
    <property type="entry name" value="RNA-binding S4 domain"/>
    <property type="match status" value="1"/>
</dbReference>
<dbReference type="OrthoDB" id="9811532at2"/>
<dbReference type="AlphaFoldDB" id="A0A1T4Q3A3"/>
<dbReference type="EMBL" id="FUXI01000025">
    <property type="protein sequence ID" value="SJZ98219.1"/>
    <property type="molecule type" value="Genomic_DNA"/>
</dbReference>
<evidence type="ECO:0000256" key="2">
    <source>
        <dbReference type="SAM" id="MobiDB-lite"/>
    </source>
</evidence>
<organism evidence="3 4">
    <name type="scientific">Pilibacter termitis</name>
    <dbReference type="NCBI Taxonomy" id="263852"/>
    <lineage>
        <taxon>Bacteria</taxon>
        <taxon>Bacillati</taxon>
        <taxon>Bacillota</taxon>
        <taxon>Bacilli</taxon>
        <taxon>Lactobacillales</taxon>
        <taxon>Enterococcaceae</taxon>
        <taxon>Pilibacter</taxon>
    </lineage>
</organism>
<protein>
    <submittedName>
        <fullName evidence="3">Ribosome-associated protein YbcJ, S4-like RNA binding protein</fullName>
    </submittedName>
</protein>
<dbReference type="STRING" id="263852.SAMN02745116_02048"/>
<feature type="region of interest" description="Disordered" evidence="2">
    <location>
        <begin position="95"/>
        <end position="117"/>
    </location>
</feature>
<sequence length="117" mass="13765">MEYILYKEFLTLGQFLKEIGEIQTGGGAKIYLATQKVWLNQELENRRGKKLYPTDVVRLENGDVYEMRKPTSEELREREADLAEKKALEERVRKLNQAQKAKKKPNKRKKAPRFPGR</sequence>
<dbReference type="PROSITE" id="PS50889">
    <property type="entry name" value="S4"/>
    <property type="match status" value="1"/>
</dbReference>
<dbReference type="Proteomes" id="UP000190328">
    <property type="component" value="Unassembled WGS sequence"/>
</dbReference>
<dbReference type="RefSeq" id="WP_078807964.1">
    <property type="nucleotide sequence ID" value="NZ_FUXI01000025.1"/>
</dbReference>
<keyword evidence="1" id="KW-0694">RNA-binding</keyword>